<dbReference type="PROSITE" id="PS50930">
    <property type="entry name" value="HTH_LYTTR"/>
    <property type="match status" value="1"/>
</dbReference>
<dbReference type="Proteomes" id="UP000823904">
    <property type="component" value="Unassembled WGS sequence"/>
</dbReference>
<dbReference type="Gene3D" id="3.40.50.2300">
    <property type="match status" value="1"/>
</dbReference>
<evidence type="ECO:0000259" key="5">
    <source>
        <dbReference type="PROSITE" id="PS50930"/>
    </source>
</evidence>
<sequence length="242" mass="28650">MISVAICDDDIATTGKIENMLRSIAKRKFIQIETEVFWDGKQLEKAVIEKAYFDIIFLDIEMGRYDGITVAKRIREFDKKTLIVYVTSHENYMLESFSVRPFRFLVKPVSEVQMETCFSAAYEDISSVDCYFRYSYQRMNHKIPLRDILYFESNRRKIYVVTEKEIFQLYGKLNDIEVSLKSSKKIFLRVHQSFLVNYKHVDGLAYDFIVMDNGTRISISEDRRKSISEQYCAMEDTYYVGR</sequence>
<dbReference type="EMBL" id="DWWD01000019">
    <property type="protein sequence ID" value="HJC49643.1"/>
    <property type="molecule type" value="Genomic_DNA"/>
</dbReference>
<feature type="domain" description="Response regulatory" evidence="4">
    <location>
        <begin position="3"/>
        <end position="122"/>
    </location>
</feature>
<dbReference type="SUPFAM" id="SSF52172">
    <property type="entry name" value="CheY-like"/>
    <property type="match status" value="1"/>
</dbReference>
<evidence type="ECO:0000313" key="7">
    <source>
        <dbReference type="Proteomes" id="UP000823904"/>
    </source>
</evidence>
<dbReference type="Pfam" id="PF04397">
    <property type="entry name" value="LytTR"/>
    <property type="match status" value="1"/>
</dbReference>
<keyword evidence="3" id="KW-0597">Phosphoprotein</keyword>
<dbReference type="SMART" id="SM00448">
    <property type="entry name" value="REC"/>
    <property type="match status" value="1"/>
</dbReference>
<dbReference type="InterPro" id="IPR011006">
    <property type="entry name" value="CheY-like_superfamily"/>
</dbReference>
<keyword evidence="6" id="KW-0238">DNA-binding</keyword>
<evidence type="ECO:0000313" key="6">
    <source>
        <dbReference type="EMBL" id="HJC49643.1"/>
    </source>
</evidence>
<dbReference type="InterPro" id="IPR046947">
    <property type="entry name" value="LytR-like"/>
</dbReference>
<organism evidence="6 7">
    <name type="scientific">Candidatus Anaerostipes avistercoris</name>
    <dbReference type="NCBI Taxonomy" id="2838462"/>
    <lineage>
        <taxon>Bacteria</taxon>
        <taxon>Bacillati</taxon>
        <taxon>Bacillota</taxon>
        <taxon>Clostridia</taxon>
        <taxon>Lachnospirales</taxon>
        <taxon>Lachnospiraceae</taxon>
        <taxon>Anaerostipes</taxon>
    </lineage>
</organism>
<proteinExistence type="predicted"/>
<evidence type="ECO:0000259" key="4">
    <source>
        <dbReference type="PROSITE" id="PS50110"/>
    </source>
</evidence>
<reference evidence="6" key="1">
    <citation type="journal article" date="2021" name="PeerJ">
        <title>Extensive microbial diversity within the chicken gut microbiome revealed by metagenomics and culture.</title>
        <authorList>
            <person name="Gilroy R."/>
            <person name="Ravi A."/>
            <person name="Getino M."/>
            <person name="Pursley I."/>
            <person name="Horton D.L."/>
            <person name="Alikhan N.F."/>
            <person name="Baker D."/>
            <person name="Gharbi K."/>
            <person name="Hall N."/>
            <person name="Watson M."/>
            <person name="Adriaenssens E.M."/>
            <person name="Foster-Nyarko E."/>
            <person name="Jarju S."/>
            <person name="Secka A."/>
            <person name="Antonio M."/>
            <person name="Oren A."/>
            <person name="Chaudhuri R.R."/>
            <person name="La Ragione R."/>
            <person name="Hildebrand F."/>
            <person name="Pallen M.J."/>
        </authorList>
    </citation>
    <scope>NUCLEOTIDE SEQUENCE</scope>
    <source>
        <strain evidence="6">ChiSjej3B21-8574</strain>
    </source>
</reference>
<accession>A0A9D2PHB9</accession>
<dbReference type="PROSITE" id="PS50110">
    <property type="entry name" value="RESPONSE_REGULATORY"/>
    <property type="match status" value="1"/>
</dbReference>
<evidence type="ECO:0000256" key="1">
    <source>
        <dbReference type="ARBA" id="ARBA00018672"/>
    </source>
</evidence>
<dbReference type="GO" id="GO:0000156">
    <property type="term" value="F:phosphorelay response regulator activity"/>
    <property type="evidence" value="ECO:0007669"/>
    <property type="project" value="InterPro"/>
</dbReference>
<feature type="domain" description="HTH LytTR-type" evidence="5">
    <location>
        <begin position="132"/>
        <end position="233"/>
    </location>
</feature>
<evidence type="ECO:0000256" key="3">
    <source>
        <dbReference type="PROSITE-ProRule" id="PRU00169"/>
    </source>
</evidence>
<reference evidence="6" key="2">
    <citation type="submission" date="2021-04" db="EMBL/GenBank/DDBJ databases">
        <authorList>
            <person name="Gilroy R."/>
        </authorList>
    </citation>
    <scope>NUCLEOTIDE SEQUENCE</scope>
    <source>
        <strain evidence="6">ChiSjej3B21-8574</strain>
    </source>
</reference>
<comment type="caution">
    <text evidence="6">The sequence shown here is derived from an EMBL/GenBank/DDBJ whole genome shotgun (WGS) entry which is preliminary data.</text>
</comment>
<dbReference type="InterPro" id="IPR007492">
    <property type="entry name" value="LytTR_DNA-bd_dom"/>
</dbReference>
<gene>
    <name evidence="6" type="ORF">H9754_03530</name>
</gene>
<feature type="modified residue" description="4-aspartylphosphate" evidence="3">
    <location>
        <position position="59"/>
    </location>
</feature>
<dbReference type="AlphaFoldDB" id="A0A9D2PHB9"/>
<dbReference type="PANTHER" id="PTHR37299:SF1">
    <property type="entry name" value="STAGE 0 SPORULATION PROTEIN A HOMOLOG"/>
    <property type="match status" value="1"/>
</dbReference>
<protein>
    <recommendedName>
        <fullName evidence="1">Stage 0 sporulation protein A homolog</fullName>
    </recommendedName>
</protein>
<dbReference type="PANTHER" id="PTHR37299">
    <property type="entry name" value="TRANSCRIPTIONAL REGULATOR-RELATED"/>
    <property type="match status" value="1"/>
</dbReference>
<evidence type="ECO:0000256" key="2">
    <source>
        <dbReference type="ARBA" id="ARBA00024867"/>
    </source>
</evidence>
<dbReference type="InterPro" id="IPR001789">
    <property type="entry name" value="Sig_transdc_resp-reg_receiver"/>
</dbReference>
<dbReference type="SMART" id="SM00850">
    <property type="entry name" value="LytTR"/>
    <property type="match status" value="1"/>
</dbReference>
<dbReference type="Pfam" id="PF00072">
    <property type="entry name" value="Response_reg"/>
    <property type="match status" value="1"/>
</dbReference>
<dbReference type="GO" id="GO:0003677">
    <property type="term" value="F:DNA binding"/>
    <property type="evidence" value="ECO:0007669"/>
    <property type="project" value="UniProtKB-KW"/>
</dbReference>
<comment type="function">
    <text evidence="2">May play the central regulatory role in sporulation. It may be an element of the effector pathway responsible for the activation of sporulation genes in response to nutritional stress. Spo0A may act in concert with spo0H (a sigma factor) to control the expression of some genes that are critical to the sporulation process.</text>
</comment>
<dbReference type="Gene3D" id="2.40.50.1020">
    <property type="entry name" value="LytTr DNA-binding domain"/>
    <property type="match status" value="1"/>
</dbReference>
<name>A0A9D2PHB9_9FIRM</name>